<organism evidence="2 3">
    <name type="scientific">Candidatus Phycorickettsia trachydisci</name>
    <dbReference type="NCBI Taxonomy" id="2115978"/>
    <lineage>
        <taxon>Bacteria</taxon>
        <taxon>Pseudomonadati</taxon>
        <taxon>Pseudomonadota</taxon>
        <taxon>Alphaproteobacteria</taxon>
        <taxon>Rickettsiales</taxon>
        <taxon>Rickettsiaceae</taxon>
        <taxon>Candidatus Phycorickettsia</taxon>
    </lineage>
</organism>
<feature type="coiled-coil region" evidence="1">
    <location>
        <begin position="41"/>
        <end position="102"/>
    </location>
</feature>
<keyword evidence="1" id="KW-0175">Coiled coil</keyword>
<dbReference type="EMBL" id="CP027845">
    <property type="protein sequence ID" value="AVP87834.1"/>
    <property type="molecule type" value="Genomic_DNA"/>
</dbReference>
<name>A0A2P1P992_9RICK</name>
<dbReference type="AlphaFoldDB" id="A0A2P1P992"/>
<dbReference type="Proteomes" id="UP000241762">
    <property type="component" value="Chromosome"/>
</dbReference>
<reference evidence="2 3" key="1">
    <citation type="submission" date="2018-03" db="EMBL/GenBank/DDBJ databases">
        <title>A gene transfer event suggests a long-term partnership between eustigmatophyte algae and a novel lineage of endosymbiotic bacteria.</title>
        <authorList>
            <person name="Yurchenko T."/>
            <person name="Sevcikova T."/>
            <person name="Pribyl P."/>
            <person name="El Karkouri K."/>
            <person name="Klimes V."/>
            <person name="Amaral R."/>
            <person name="Zbrankova V."/>
            <person name="Kim E."/>
            <person name="Raoult D."/>
            <person name="Santos L.M.A."/>
            <person name="Elias M."/>
        </authorList>
    </citation>
    <scope>NUCLEOTIDE SEQUENCE [LARGE SCALE GENOMIC DNA]</scope>
    <source>
        <strain evidence="2">CCALA 838</strain>
    </source>
</reference>
<proteinExistence type="predicted"/>
<dbReference type="KEGG" id="ptc:phytr_9050"/>
<keyword evidence="3" id="KW-1185">Reference proteome</keyword>
<evidence type="ECO:0000313" key="3">
    <source>
        <dbReference type="Proteomes" id="UP000241762"/>
    </source>
</evidence>
<accession>A0A2P1P992</accession>
<evidence type="ECO:0000256" key="1">
    <source>
        <dbReference type="SAM" id="Coils"/>
    </source>
</evidence>
<sequence length="283" mass="33004">MFQINIMAGHKRKRSQNSDKFTVEAKVKKIKLDLDGLYKKLNHLDSDLRKKECQLKVAEQNWDTGDDILTARGLLSITNEQIKLYQSRIEQTELKLHETEEALPRDFYIQSPVQFTWQEVLDTLRALSPQIVNDRQIVSNSSLIWQIDQTLQDRVLQIITQLDSFVENCNNIYEMESLLNKLRKEESKEKEDAQSLQHFLDKAKQSFTSAQKECVGLQKLITQTEQKYCKLEKQLNKLIEANPCIKPEEQPEQACYFSLDDDYLTEILDPSIIGDINFFDVAQ</sequence>
<gene>
    <name evidence="2" type="ORF">phytr_9050</name>
</gene>
<evidence type="ECO:0000313" key="2">
    <source>
        <dbReference type="EMBL" id="AVP87834.1"/>
    </source>
</evidence>
<protein>
    <submittedName>
        <fullName evidence="2">Uncharacterized protein</fullName>
    </submittedName>
</protein>